<accession>A0AAV2NXI3</accession>
<proteinExistence type="predicted"/>
<dbReference type="EMBL" id="OZ034827">
    <property type="protein sequence ID" value="CAL1683775.1"/>
    <property type="molecule type" value="Genomic_DNA"/>
</dbReference>
<evidence type="ECO:0000313" key="1">
    <source>
        <dbReference type="EMBL" id="CAL1683775.1"/>
    </source>
</evidence>
<name>A0AAV2NXI3_9HYME</name>
<dbReference type="Proteomes" id="UP001497644">
    <property type="component" value="Chromosome 4"/>
</dbReference>
<keyword evidence="2" id="KW-1185">Reference proteome</keyword>
<reference evidence="1" key="1">
    <citation type="submission" date="2024-04" db="EMBL/GenBank/DDBJ databases">
        <authorList>
            <consortium name="Molecular Ecology Group"/>
        </authorList>
    </citation>
    <scope>NUCLEOTIDE SEQUENCE</scope>
</reference>
<protein>
    <submittedName>
        <fullName evidence="1">Uncharacterized protein</fullName>
    </submittedName>
</protein>
<evidence type="ECO:0000313" key="2">
    <source>
        <dbReference type="Proteomes" id="UP001497644"/>
    </source>
</evidence>
<dbReference type="AlphaFoldDB" id="A0AAV2NXI3"/>
<organism evidence="1 2">
    <name type="scientific">Lasius platythorax</name>
    <dbReference type="NCBI Taxonomy" id="488582"/>
    <lineage>
        <taxon>Eukaryota</taxon>
        <taxon>Metazoa</taxon>
        <taxon>Ecdysozoa</taxon>
        <taxon>Arthropoda</taxon>
        <taxon>Hexapoda</taxon>
        <taxon>Insecta</taxon>
        <taxon>Pterygota</taxon>
        <taxon>Neoptera</taxon>
        <taxon>Endopterygota</taxon>
        <taxon>Hymenoptera</taxon>
        <taxon>Apocrita</taxon>
        <taxon>Aculeata</taxon>
        <taxon>Formicoidea</taxon>
        <taxon>Formicidae</taxon>
        <taxon>Formicinae</taxon>
        <taxon>Lasius</taxon>
        <taxon>Lasius</taxon>
    </lineage>
</organism>
<gene>
    <name evidence="1" type="ORF">LPLAT_LOCUS9441</name>
</gene>
<sequence length="74" mass="8461">MKVNMREDVTFPNRRNCLVFSFSPELFTSRVKCALPEITTFSTLLPQPRLSEPSDFVLVGLAVFLYAVPRLLQL</sequence>